<keyword evidence="2" id="KW-1185">Reference proteome</keyword>
<evidence type="ECO:0000313" key="2">
    <source>
        <dbReference type="Proteomes" id="UP001235133"/>
    </source>
</evidence>
<proteinExistence type="predicted"/>
<sequence length="146" mass="15270">MTAPTGTNQTPVPDPTLPSTAAAVRDAAAGLPTAVAGFALTDEKLREVATAYNGILAALGDFDALLRDQVKGDPLAKSINELLPVAALSEGLREWFPVDPEMTVVRGTVLVPAGMTAKKADPAPEKKAEEESMVVLVKRLLGHLTE</sequence>
<name>A0ABU0Z2W0_9MICO</name>
<dbReference type="RefSeq" id="WP_308867874.1">
    <property type="nucleotide sequence ID" value="NZ_JAVFWO010000003.1"/>
</dbReference>
<organism evidence="1 2">
    <name type="scientific">Microbacterium psychrotolerans</name>
    <dbReference type="NCBI Taxonomy" id="3068321"/>
    <lineage>
        <taxon>Bacteria</taxon>
        <taxon>Bacillati</taxon>
        <taxon>Actinomycetota</taxon>
        <taxon>Actinomycetes</taxon>
        <taxon>Micrococcales</taxon>
        <taxon>Microbacteriaceae</taxon>
        <taxon>Microbacterium</taxon>
    </lineage>
</organism>
<evidence type="ECO:0008006" key="3">
    <source>
        <dbReference type="Google" id="ProtNLM"/>
    </source>
</evidence>
<accession>A0ABU0Z2W0</accession>
<dbReference type="EMBL" id="JAVFWO010000003">
    <property type="protein sequence ID" value="MDQ7878325.1"/>
    <property type="molecule type" value="Genomic_DNA"/>
</dbReference>
<comment type="caution">
    <text evidence="1">The sequence shown here is derived from an EMBL/GenBank/DDBJ whole genome shotgun (WGS) entry which is preliminary data.</text>
</comment>
<gene>
    <name evidence="1" type="ORF">Q9R08_10105</name>
</gene>
<reference evidence="1 2" key="1">
    <citation type="submission" date="2023-08" db="EMBL/GenBank/DDBJ databases">
        <title>Microbacterium psychrotolerans sp. nov., a psychrotolerant bacterium isolated from soil in Heilongjiang Province, China.</title>
        <authorList>
            <person name="An P."/>
            <person name="Zhao D."/>
            <person name="Xiang H."/>
        </authorList>
    </citation>
    <scope>NUCLEOTIDE SEQUENCE [LARGE SCALE GENOMIC DNA]</scope>
    <source>
        <strain evidence="1 2">QXD-8</strain>
    </source>
</reference>
<evidence type="ECO:0000313" key="1">
    <source>
        <dbReference type="EMBL" id="MDQ7878325.1"/>
    </source>
</evidence>
<dbReference type="Proteomes" id="UP001235133">
    <property type="component" value="Unassembled WGS sequence"/>
</dbReference>
<protein>
    <recommendedName>
        <fullName evidence="3">DUF3806 domain-containing protein</fullName>
    </recommendedName>
</protein>